<dbReference type="Proteomes" id="UP000650833">
    <property type="component" value="Unassembled WGS sequence"/>
</dbReference>
<evidence type="ECO:0000313" key="4">
    <source>
        <dbReference type="Proteomes" id="UP000650833"/>
    </source>
</evidence>
<accession>A0A8H7QF12</accession>
<organism evidence="3 4">
    <name type="scientific">Mucor plumbeus</name>
    <dbReference type="NCBI Taxonomy" id="97098"/>
    <lineage>
        <taxon>Eukaryota</taxon>
        <taxon>Fungi</taxon>
        <taxon>Fungi incertae sedis</taxon>
        <taxon>Mucoromycota</taxon>
        <taxon>Mucoromycotina</taxon>
        <taxon>Mucoromycetes</taxon>
        <taxon>Mucorales</taxon>
        <taxon>Mucorineae</taxon>
        <taxon>Mucoraceae</taxon>
        <taxon>Mucor</taxon>
    </lineage>
</organism>
<evidence type="ECO:0000256" key="2">
    <source>
        <dbReference type="SAM" id="Phobius"/>
    </source>
</evidence>
<name>A0A8H7QF12_9FUNG</name>
<dbReference type="AlphaFoldDB" id="A0A8H7QF12"/>
<dbReference type="Pfam" id="PF14608">
    <property type="entry name" value="zf-CCCH_2"/>
    <property type="match status" value="3"/>
</dbReference>
<feature type="transmembrane region" description="Helical" evidence="2">
    <location>
        <begin position="12"/>
        <end position="35"/>
    </location>
</feature>
<evidence type="ECO:0000256" key="1">
    <source>
        <dbReference type="SAM" id="MobiDB-lite"/>
    </source>
</evidence>
<feature type="region of interest" description="Disordered" evidence="1">
    <location>
        <begin position="864"/>
        <end position="888"/>
    </location>
</feature>
<reference evidence="3" key="1">
    <citation type="submission" date="2020-12" db="EMBL/GenBank/DDBJ databases">
        <title>Metabolic potential, ecology and presence of endohyphal bacteria is reflected in genomic diversity of Mucoromycotina.</title>
        <authorList>
            <person name="Muszewska A."/>
            <person name="Okrasinska A."/>
            <person name="Steczkiewicz K."/>
            <person name="Drgas O."/>
            <person name="Orlowska M."/>
            <person name="Perlinska-Lenart U."/>
            <person name="Aleksandrzak-Piekarczyk T."/>
            <person name="Szatraj K."/>
            <person name="Zielenkiewicz U."/>
            <person name="Pilsyk S."/>
            <person name="Malc E."/>
            <person name="Mieczkowski P."/>
            <person name="Kruszewska J.S."/>
            <person name="Biernat P."/>
            <person name="Pawlowska J."/>
        </authorList>
    </citation>
    <scope>NUCLEOTIDE SEQUENCE</scope>
    <source>
        <strain evidence="3">CBS 226.32</strain>
    </source>
</reference>
<protein>
    <recommendedName>
        <fullName evidence="5">C3H1-type domain-containing protein</fullName>
    </recommendedName>
</protein>
<comment type="caution">
    <text evidence="3">The sequence shown here is derived from an EMBL/GenBank/DDBJ whole genome shotgun (WGS) entry which is preliminary data.</text>
</comment>
<proteinExistence type="predicted"/>
<sequence>MPSLLEKIILLATRTTVGTIACVLVGTLFICFVLFGKSKKTANVESTTSREIKKGKIESVTMLPDHTTRNIYSTGFSSFIDVHGVNKQVKTTTTNDEKHTESKNALEEEKMMVGKKSDASVKDVIKPEPFLAQYEATLANVLRDAANYKPTSIDIESMNANVKEREITSENVEKSKEVEVKEVAAIASIASVTAAALLDNHKDNAPVPKTPEPVLAAFEATTASIEFEASQSIKSIVSTSGYKHAMAEALENISAIAAKNIVASNPILAAYESTTASTVLEASQSIKSIVSAPEYSQAMTESLENIASIAAKNIVASNPVLAAFEATTASVEFKASQSIKSIVSTSEYKYAMTESLENISAIAAKNIVASNPILAAYESTTASTVLEASQSIKSIVSAPEYSQAMTESLENIASIAARNTVASNPVLAAFEATTASTILEASQSIKSIVSAPEYSQAMTESLENIASIAAKNIVASNPVLAAFEATTASVEFKASQSIKSIVSTPEYSQSMIESLENIASIAAESIVASNPFLALYESTTAHCTEAAQKYVATFIHSKEYSKSIKSYQEKQNANCPEALQMALKKEPTLLSNSSSSDGLSQYELTTASTISASRNYVNNLTSHDEYLNALKTTTSNLQNVVTKEVHSTLTTNLASLEATTAYQLLQHQQHVESDSDIEVEIEDNVLSPPSAISSVSSTTSSENGTSGGIENKPLQINTLDNKSQFDVSWDQMYSNNNTKSVVVESPKSAAPFMSTVDCTYYPNCTNKNCKFVHPGQENNPKPKRAATMDAVYKKPWTKAERIERQSQTHFPTWKSRCVHWPYCTNNHCKYSHPIKECRMGDQCTFMERCMFLHPSDFMENVKKRHTPKKAQTLPQLQTESQPEPLIQV</sequence>
<dbReference type="Gene3D" id="4.10.1000.40">
    <property type="match status" value="1"/>
</dbReference>
<feature type="compositionally biased region" description="Polar residues" evidence="1">
    <location>
        <begin position="872"/>
        <end position="881"/>
    </location>
</feature>
<keyword evidence="2" id="KW-0472">Membrane</keyword>
<dbReference type="Gene3D" id="4.10.1000.30">
    <property type="match status" value="1"/>
</dbReference>
<keyword evidence="2" id="KW-1133">Transmembrane helix</keyword>
<dbReference type="OrthoDB" id="438553at2759"/>
<feature type="region of interest" description="Disordered" evidence="1">
    <location>
        <begin position="688"/>
        <end position="713"/>
    </location>
</feature>
<keyword evidence="4" id="KW-1185">Reference proteome</keyword>
<gene>
    <name evidence="3" type="ORF">INT46_005707</name>
</gene>
<feature type="compositionally biased region" description="Low complexity" evidence="1">
    <location>
        <begin position="688"/>
        <end position="711"/>
    </location>
</feature>
<dbReference type="EMBL" id="JAEPRC010000843">
    <property type="protein sequence ID" value="KAG2191283.1"/>
    <property type="molecule type" value="Genomic_DNA"/>
</dbReference>
<evidence type="ECO:0008006" key="5">
    <source>
        <dbReference type="Google" id="ProtNLM"/>
    </source>
</evidence>
<evidence type="ECO:0000313" key="3">
    <source>
        <dbReference type="EMBL" id="KAG2191283.1"/>
    </source>
</evidence>
<keyword evidence="2" id="KW-0812">Transmembrane</keyword>